<dbReference type="GO" id="GO:0031072">
    <property type="term" value="F:heat shock protein binding"/>
    <property type="evidence" value="ECO:0007669"/>
    <property type="project" value="TreeGrafter"/>
</dbReference>
<proteinExistence type="predicted"/>
<keyword evidence="6" id="KW-1185">Reference proteome</keyword>
<dbReference type="Ensembl" id="ENSLCNT00005032737.1">
    <property type="protein sequence ID" value="ENSLCNP00005029329.1"/>
    <property type="gene ID" value="ENSLCNG00005019085.1"/>
</dbReference>
<organism evidence="5 6">
    <name type="scientific">Lynx canadensis</name>
    <name type="common">Canada lynx</name>
    <name type="synonym">Felis canadensis</name>
    <dbReference type="NCBI Taxonomy" id="61383"/>
    <lineage>
        <taxon>Eukaryota</taxon>
        <taxon>Metazoa</taxon>
        <taxon>Chordata</taxon>
        <taxon>Craniata</taxon>
        <taxon>Vertebrata</taxon>
        <taxon>Euteleostomi</taxon>
        <taxon>Mammalia</taxon>
        <taxon>Eutheria</taxon>
        <taxon>Laurasiatheria</taxon>
        <taxon>Carnivora</taxon>
        <taxon>Feliformia</taxon>
        <taxon>Felidae</taxon>
        <taxon>Felinae</taxon>
        <taxon>Lynx</taxon>
    </lineage>
</organism>
<name>A0A667HRK3_LYNCA</name>
<dbReference type="InterPro" id="IPR013855">
    <property type="entry name" value="Cdc37_N_dom"/>
</dbReference>
<dbReference type="AlphaFoldDB" id="A0A667HRK3"/>
<feature type="domain" description="Cdc37 N-terminal" evidence="4">
    <location>
        <begin position="1"/>
        <end position="34"/>
    </location>
</feature>
<dbReference type="GO" id="GO:0050821">
    <property type="term" value="P:protein stabilization"/>
    <property type="evidence" value="ECO:0007669"/>
    <property type="project" value="TreeGrafter"/>
</dbReference>
<dbReference type="GO" id="GO:0051082">
    <property type="term" value="F:unfolded protein binding"/>
    <property type="evidence" value="ECO:0007669"/>
    <property type="project" value="TreeGrafter"/>
</dbReference>
<dbReference type="GO" id="GO:0019901">
    <property type="term" value="F:protein kinase binding"/>
    <property type="evidence" value="ECO:0007669"/>
    <property type="project" value="InterPro"/>
</dbReference>
<accession>A0A667HRK3</accession>
<dbReference type="GO" id="GO:0005737">
    <property type="term" value="C:cytoplasm"/>
    <property type="evidence" value="ECO:0007669"/>
    <property type="project" value="TreeGrafter"/>
</dbReference>
<evidence type="ECO:0000256" key="3">
    <source>
        <dbReference type="SAM" id="MobiDB-lite"/>
    </source>
</evidence>
<evidence type="ECO:0000313" key="6">
    <source>
        <dbReference type="Proteomes" id="UP000472241"/>
    </source>
</evidence>
<dbReference type="PANTHER" id="PTHR12800">
    <property type="entry name" value="CDC37-RELATED"/>
    <property type="match status" value="1"/>
</dbReference>
<evidence type="ECO:0000256" key="1">
    <source>
        <dbReference type="ARBA" id="ARBA00020496"/>
    </source>
</evidence>
<reference evidence="5" key="2">
    <citation type="submission" date="2025-09" db="UniProtKB">
        <authorList>
            <consortium name="Ensembl"/>
        </authorList>
    </citation>
    <scope>IDENTIFICATION</scope>
</reference>
<dbReference type="GO" id="GO:0051087">
    <property type="term" value="F:protein-folding chaperone binding"/>
    <property type="evidence" value="ECO:0007669"/>
    <property type="project" value="TreeGrafter"/>
</dbReference>
<evidence type="ECO:0000259" key="4">
    <source>
        <dbReference type="Pfam" id="PF03234"/>
    </source>
</evidence>
<evidence type="ECO:0000256" key="2">
    <source>
        <dbReference type="ARBA" id="ARBA00030605"/>
    </source>
</evidence>
<reference evidence="5" key="1">
    <citation type="submission" date="2025-08" db="UniProtKB">
        <authorList>
            <consortium name="Ensembl"/>
        </authorList>
    </citation>
    <scope>IDENTIFICATION</scope>
</reference>
<dbReference type="PANTHER" id="PTHR12800:SF3">
    <property type="entry name" value="HSP90 CO-CHAPERONE CDC37"/>
    <property type="match status" value="1"/>
</dbReference>
<dbReference type="InterPro" id="IPR004918">
    <property type="entry name" value="Cdc37"/>
</dbReference>
<evidence type="ECO:0000313" key="5">
    <source>
        <dbReference type="Ensembl" id="ENSLCNP00005029329.1"/>
    </source>
</evidence>
<protein>
    <recommendedName>
        <fullName evidence="1">Hsp90 co-chaperone Cdc37</fullName>
    </recommendedName>
    <alternativeName>
        <fullName evidence="2">p50Cdc37</fullName>
    </alternativeName>
</protein>
<dbReference type="Pfam" id="PF03234">
    <property type="entry name" value="CDC37_N"/>
    <property type="match status" value="1"/>
</dbReference>
<sequence length="85" mass="9525">MVDYSVWDHIEVSDDEDEMHPKIDTASLFCWRHQMCRCFKTPSARWTAPMLSTTCSPASTLASGSPTPSPARPRRGRRQALGTPC</sequence>
<dbReference type="Proteomes" id="UP000472241">
    <property type="component" value="Unplaced"/>
</dbReference>
<feature type="compositionally biased region" description="Polar residues" evidence="3">
    <location>
        <begin position="56"/>
        <end position="66"/>
    </location>
</feature>
<dbReference type="GO" id="GO:0006457">
    <property type="term" value="P:protein folding"/>
    <property type="evidence" value="ECO:0007669"/>
    <property type="project" value="TreeGrafter"/>
</dbReference>
<feature type="region of interest" description="Disordered" evidence="3">
    <location>
        <begin position="56"/>
        <end position="85"/>
    </location>
</feature>